<comment type="catalytic activity">
    <reaction evidence="11">
        <text>1D-myo-inositol 1,2,4,5,6-pentakisphosphate + H2O = 1D-myo-inositol 1,2,5,6-tetrakisphosphate + phosphate</text>
        <dbReference type="Rhea" id="RHEA:77115"/>
        <dbReference type="ChEBI" id="CHEBI:15377"/>
        <dbReference type="ChEBI" id="CHEBI:43474"/>
        <dbReference type="ChEBI" id="CHEBI:57798"/>
        <dbReference type="ChEBI" id="CHEBI:195535"/>
        <dbReference type="EC" id="3.1.3.62"/>
    </reaction>
    <physiologicalReaction direction="left-to-right" evidence="11">
        <dbReference type="Rhea" id="RHEA:77116"/>
    </physiologicalReaction>
</comment>
<keyword evidence="16" id="KW-1185">Reference proteome</keyword>
<organism evidence="15 16">
    <name type="scientific">Flavobacterium cupriresistens</name>
    <dbReference type="NCBI Taxonomy" id="2893885"/>
    <lineage>
        <taxon>Bacteria</taxon>
        <taxon>Pseudomonadati</taxon>
        <taxon>Bacteroidota</taxon>
        <taxon>Flavobacteriia</taxon>
        <taxon>Flavobacteriales</taxon>
        <taxon>Flavobacteriaceae</taxon>
        <taxon>Flavobacterium</taxon>
    </lineage>
</organism>
<dbReference type="Proteomes" id="UP001273350">
    <property type="component" value="Unassembled WGS sequence"/>
</dbReference>
<evidence type="ECO:0000256" key="5">
    <source>
        <dbReference type="ARBA" id="ARBA00018097"/>
    </source>
</evidence>
<evidence type="ECO:0000256" key="9">
    <source>
        <dbReference type="ARBA" id="ARBA00031642"/>
    </source>
</evidence>
<keyword evidence="6 14" id="KW-0732">Signal</keyword>
<comment type="caution">
    <text evidence="15">The sequence shown here is derived from an EMBL/GenBank/DDBJ whole genome shotgun (WGS) entry which is preliminary data.</text>
</comment>
<evidence type="ECO:0000256" key="12">
    <source>
        <dbReference type="ARBA" id="ARBA00043691"/>
    </source>
</evidence>
<comment type="catalytic activity">
    <reaction evidence="10">
        <text>1D-myo-inositol 1,2,5,6-tetrakisphosphate + H2O = 1D-myo-inositol 1,2,6-trisphosphate + phosphate</text>
        <dbReference type="Rhea" id="RHEA:77119"/>
        <dbReference type="ChEBI" id="CHEBI:15377"/>
        <dbReference type="ChEBI" id="CHEBI:43474"/>
        <dbReference type="ChEBI" id="CHEBI:195535"/>
        <dbReference type="ChEBI" id="CHEBI:195537"/>
        <dbReference type="EC" id="3.1.3.62"/>
    </reaction>
    <physiologicalReaction direction="left-to-right" evidence="10">
        <dbReference type="Rhea" id="RHEA:77120"/>
    </physiologicalReaction>
</comment>
<accession>A0ABU4RAW8</accession>
<protein>
    <recommendedName>
        <fullName evidence="5">Multiple inositol polyphosphate phosphatase 1</fullName>
        <ecNumber evidence="4">3.1.3.62</ecNumber>
        <ecNumber evidence="3">3.1.3.80</ecNumber>
    </recommendedName>
    <alternativeName>
        <fullName evidence="9">2,3-bisphosphoglycerate 3-phosphatase</fullName>
    </alternativeName>
</protein>
<dbReference type="Gene3D" id="3.40.50.1240">
    <property type="entry name" value="Phosphoglycerate mutase-like"/>
    <property type="match status" value="1"/>
</dbReference>
<keyword evidence="7" id="KW-0378">Hydrolase</keyword>
<comment type="catalytic activity">
    <reaction evidence="12">
        <text>1D-myo-inositol hexakisphosphate + H2O = 1D-myo-inositol 1,2,4,5,6-pentakisphosphate + phosphate</text>
        <dbReference type="Rhea" id="RHEA:16989"/>
        <dbReference type="ChEBI" id="CHEBI:15377"/>
        <dbReference type="ChEBI" id="CHEBI:43474"/>
        <dbReference type="ChEBI" id="CHEBI:57798"/>
        <dbReference type="ChEBI" id="CHEBI:58130"/>
        <dbReference type="EC" id="3.1.3.62"/>
    </reaction>
    <physiologicalReaction direction="left-to-right" evidence="12">
        <dbReference type="Rhea" id="RHEA:16990"/>
    </physiologicalReaction>
</comment>
<proteinExistence type="inferred from homology"/>
<dbReference type="Pfam" id="PF00328">
    <property type="entry name" value="His_Phos_2"/>
    <property type="match status" value="1"/>
</dbReference>
<dbReference type="InterPro" id="IPR029033">
    <property type="entry name" value="His_PPase_superfam"/>
</dbReference>
<evidence type="ECO:0000313" key="15">
    <source>
        <dbReference type="EMBL" id="MDX6189401.1"/>
    </source>
</evidence>
<name>A0ABU4RAW8_9FLAO</name>
<evidence type="ECO:0000256" key="3">
    <source>
        <dbReference type="ARBA" id="ARBA00012976"/>
    </source>
</evidence>
<reference evidence="15 16" key="1">
    <citation type="submission" date="2023-11" db="EMBL/GenBank/DDBJ databases">
        <title>Unpublished Manusciprt.</title>
        <authorList>
            <person name="Saticioglu I.B."/>
            <person name="Ay H."/>
            <person name="Ajmi N."/>
            <person name="Altun S."/>
            <person name="Duman M."/>
        </authorList>
    </citation>
    <scope>NUCLEOTIDE SEQUENCE [LARGE SCALE GENOMIC DNA]</scope>
    <source>
        <strain evidence="15 16">Fl-318</strain>
    </source>
</reference>
<comment type="catalytic activity">
    <reaction evidence="13">
        <text>(2R)-2,3-bisphosphoglycerate + H2O = (2R)-2-phosphoglycerate + phosphate</text>
        <dbReference type="Rhea" id="RHEA:27381"/>
        <dbReference type="ChEBI" id="CHEBI:15377"/>
        <dbReference type="ChEBI" id="CHEBI:43474"/>
        <dbReference type="ChEBI" id="CHEBI:58248"/>
        <dbReference type="ChEBI" id="CHEBI:58289"/>
        <dbReference type="EC" id="3.1.3.80"/>
    </reaction>
    <physiologicalReaction direction="left-to-right" evidence="13">
        <dbReference type="Rhea" id="RHEA:27382"/>
    </physiologicalReaction>
</comment>
<comment type="similarity">
    <text evidence="2">Belongs to the histidine acid phosphatase family. MINPP1 subfamily.</text>
</comment>
<feature type="chain" id="PRO_5046865819" description="Multiple inositol polyphosphate phosphatase 1" evidence="14">
    <location>
        <begin position="21"/>
        <end position="422"/>
    </location>
</feature>
<gene>
    <name evidence="15" type="ORF">SGQ83_08590</name>
</gene>
<evidence type="ECO:0000256" key="2">
    <source>
        <dbReference type="ARBA" id="ARBA00008422"/>
    </source>
</evidence>
<evidence type="ECO:0000256" key="14">
    <source>
        <dbReference type="SAM" id="SignalP"/>
    </source>
</evidence>
<evidence type="ECO:0000313" key="16">
    <source>
        <dbReference type="Proteomes" id="UP001273350"/>
    </source>
</evidence>
<dbReference type="RefSeq" id="WP_230002085.1">
    <property type="nucleotide sequence ID" value="NZ_CP087134.1"/>
</dbReference>
<evidence type="ECO:0000256" key="4">
    <source>
        <dbReference type="ARBA" id="ARBA00013040"/>
    </source>
</evidence>
<keyword evidence="8" id="KW-0472">Membrane</keyword>
<evidence type="ECO:0000256" key="13">
    <source>
        <dbReference type="ARBA" id="ARBA00043832"/>
    </source>
</evidence>
<dbReference type="InterPro" id="IPR000560">
    <property type="entry name" value="His_Pase_clade-2"/>
</dbReference>
<evidence type="ECO:0000256" key="7">
    <source>
        <dbReference type="ARBA" id="ARBA00022801"/>
    </source>
</evidence>
<comment type="subcellular location">
    <subcellularLocation>
        <location evidence="1">Membrane</location>
    </subcellularLocation>
</comment>
<evidence type="ECO:0000256" key="1">
    <source>
        <dbReference type="ARBA" id="ARBA00004370"/>
    </source>
</evidence>
<evidence type="ECO:0000256" key="11">
    <source>
        <dbReference type="ARBA" id="ARBA00043671"/>
    </source>
</evidence>
<dbReference type="EMBL" id="JAWXVI010000004">
    <property type="protein sequence ID" value="MDX6189401.1"/>
    <property type="molecule type" value="Genomic_DNA"/>
</dbReference>
<sequence>MKKIYLALLIAITNLSVVLGQSIQQELSDTPEKTAGVNYAYPTKDIATTTAAPKGYQAFYISHFGRHGSRYLTSDTEYKEVLDLLEEANKNNTLTSLGNDVLKRLQQLWKEVEFRGGDLAPLGQKEQRGIAERMYKQYPKVFVKDAQIEASATTVVRVVLSMDAFCERLKEINPDLKIDRNAGIKWQRYLNYNTPEATAFKAAKDTWKKEYQEFEDKHIHPDRLVKSLFSNTDYVAKKVDPSALMKKLFAIAGGMQNVETKLNFYDLFEKQELFDLWQTTNYRQYVSDANAAVNKGIMFENQKPTLKNIIESANAMIASKGKGATLRFAHDGNLITLAMLLHLDGSYNSVSDPATFYEAWNNFRIAPMAGNIQMVFFRKRKSEDILIKFLLHEKEILVPTIKTDLEPYYHWKDVEKYYKGLL</sequence>
<dbReference type="PANTHER" id="PTHR20963:SF8">
    <property type="entry name" value="MULTIPLE INOSITOL POLYPHOSPHATE PHOSPHATASE 1"/>
    <property type="match status" value="1"/>
</dbReference>
<dbReference type="EC" id="3.1.3.62" evidence="4"/>
<evidence type="ECO:0000256" key="6">
    <source>
        <dbReference type="ARBA" id="ARBA00022729"/>
    </source>
</evidence>
<feature type="signal peptide" evidence="14">
    <location>
        <begin position="1"/>
        <end position="20"/>
    </location>
</feature>
<evidence type="ECO:0000256" key="10">
    <source>
        <dbReference type="ARBA" id="ARBA00043668"/>
    </source>
</evidence>
<dbReference type="PANTHER" id="PTHR20963">
    <property type="entry name" value="MULTIPLE INOSITOL POLYPHOSPHATE PHOSPHATASE-RELATED"/>
    <property type="match status" value="1"/>
</dbReference>
<evidence type="ECO:0000256" key="8">
    <source>
        <dbReference type="ARBA" id="ARBA00023136"/>
    </source>
</evidence>
<dbReference type="EC" id="3.1.3.80" evidence="3"/>
<dbReference type="SUPFAM" id="SSF53254">
    <property type="entry name" value="Phosphoglycerate mutase-like"/>
    <property type="match status" value="1"/>
</dbReference>